<dbReference type="Proteomes" id="UP000202259">
    <property type="component" value="Chromosome"/>
</dbReference>
<keyword evidence="1" id="KW-0472">Membrane</keyword>
<keyword evidence="1" id="KW-1133">Transmembrane helix</keyword>
<evidence type="ECO:0000313" key="3">
    <source>
        <dbReference type="Proteomes" id="UP000202259"/>
    </source>
</evidence>
<accession>A0A222GAL6</accession>
<evidence type="ECO:0000256" key="1">
    <source>
        <dbReference type="SAM" id="Phobius"/>
    </source>
</evidence>
<sequence>MSIIEQLSINLWIGTVMNIKTLSLFLMTLVYFDVFAAEQITVYRWIDKDKVVHFSQHQPEHDDYIEISMANNQKSSINNDTGKSTTTNQAINNTLVSIDANNDAIENLNNDKCVSARENIDTLQNFEKIQFKDEKGNVKVLSALDKKQQLSMNTKQAEVYCTD</sequence>
<evidence type="ECO:0008006" key="4">
    <source>
        <dbReference type="Google" id="ProtNLM"/>
    </source>
</evidence>
<name>A0A222GAL6_9GAMM</name>
<evidence type="ECO:0000313" key="2">
    <source>
        <dbReference type="EMBL" id="ASP48929.1"/>
    </source>
</evidence>
<organism evidence="2 3">
    <name type="scientific">Cognaticolwellia beringensis</name>
    <dbReference type="NCBI Taxonomy" id="1967665"/>
    <lineage>
        <taxon>Bacteria</taxon>
        <taxon>Pseudomonadati</taxon>
        <taxon>Pseudomonadota</taxon>
        <taxon>Gammaproteobacteria</taxon>
        <taxon>Alteromonadales</taxon>
        <taxon>Colwelliaceae</taxon>
        <taxon>Cognaticolwellia</taxon>
    </lineage>
</organism>
<gene>
    <name evidence="2" type="ORF">B5D82_14805</name>
</gene>
<dbReference type="EMBL" id="CP020465">
    <property type="protein sequence ID" value="ASP48929.1"/>
    <property type="molecule type" value="Genomic_DNA"/>
</dbReference>
<keyword evidence="1" id="KW-0812">Transmembrane</keyword>
<proteinExistence type="predicted"/>
<keyword evidence="3" id="KW-1185">Reference proteome</keyword>
<dbReference type="KEGG" id="cber:B5D82_14805"/>
<reference evidence="2 3" key="1">
    <citation type="submission" date="2017-08" db="EMBL/GenBank/DDBJ databases">
        <title>Complete genome of Colwellia sp. NB097-1, a psychrophile bacterium ioslated from Bering Sea.</title>
        <authorList>
            <person name="Chen X."/>
        </authorList>
    </citation>
    <scope>NUCLEOTIDE SEQUENCE [LARGE SCALE GENOMIC DNA]</scope>
    <source>
        <strain evidence="2 3">NB097-1</strain>
    </source>
</reference>
<protein>
    <recommendedName>
        <fullName evidence="4">DUF4124 domain-containing protein</fullName>
    </recommendedName>
</protein>
<feature type="transmembrane region" description="Helical" evidence="1">
    <location>
        <begin position="12"/>
        <end position="32"/>
    </location>
</feature>
<dbReference type="AlphaFoldDB" id="A0A222GAL6"/>